<sequence>MALPDVTCSSGVRLLSQLRSGEEWIKEPCILGVDEAGRGPVLGPMVYASAFTTASTDITGRGYADSKTLTHASRSKLFGAIDADRGVGWVAHVMSAEHISAGMLGREKTSLNAMAFDSTLAVIRTALDAGVNLTHVYVDTVGDAGRHRERLMRAFPGIEFTVCPKADSLYPIVSAASIVAKVLRDKALTDTQQSLGLTGEVGTGYPGDSATTSWLRAHLHPVLGFPRLVRHSWETCNRLLEPPEGVTLRFEADEAEEGAGGGDGGGRGGQQQKLSFARAPGAGGALGAAGAGCVETSGLGRATYFRARKLQRVAEAF</sequence>
<dbReference type="InterPro" id="IPR012337">
    <property type="entry name" value="RNaseH-like_sf"/>
</dbReference>
<comment type="similarity">
    <text evidence="3">Belongs to the RNase HII family. Eukaryotic subfamily.</text>
</comment>
<dbReference type="GO" id="GO:0046872">
    <property type="term" value="F:metal ion binding"/>
    <property type="evidence" value="ECO:0007669"/>
    <property type="project" value="UniProtKB-KW"/>
</dbReference>
<feature type="binding site" evidence="8">
    <location>
        <position position="35"/>
    </location>
    <ligand>
        <name>a divalent metal cation</name>
        <dbReference type="ChEBI" id="CHEBI:60240"/>
    </ligand>
</feature>
<dbReference type="Gene3D" id="3.30.420.10">
    <property type="entry name" value="Ribonuclease H-like superfamily/Ribonuclease H"/>
    <property type="match status" value="1"/>
</dbReference>
<dbReference type="InterPro" id="IPR023160">
    <property type="entry name" value="RNase_HII_hlx-loop-hlx_cap_dom"/>
</dbReference>
<dbReference type="EMBL" id="JAEHOE010000017">
    <property type="protein sequence ID" value="KAG2496672.1"/>
    <property type="molecule type" value="Genomic_DNA"/>
</dbReference>
<dbReference type="EC" id="3.1.26.4" evidence="9"/>
<feature type="binding site" evidence="8">
    <location>
        <position position="139"/>
    </location>
    <ligand>
        <name>a divalent metal cation</name>
        <dbReference type="ChEBI" id="CHEBI:60240"/>
    </ligand>
</feature>
<evidence type="ECO:0000313" key="11">
    <source>
        <dbReference type="EMBL" id="KAG2496672.1"/>
    </source>
</evidence>
<evidence type="ECO:0000256" key="8">
    <source>
        <dbReference type="PROSITE-ProRule" id="PRU01319"/>
    </source>
</evidence>
<keyword evidence="7 8" id="KW-0378">Hydrolase</keyword>
<dbReference type="InterPro" id="IPR036397">
    <property type="entry name" value="RNaseH_sf"/>
</dbReference>
<evidence type="ECO:0000313" key="12">
    <source>
        <dbReference type="Proteomes" id="UP000612055"/>
    </source>
</evidence>
<dbReference type="OrthoDB" id="7462577at2759"/>
<dbReference type="InterPro" id="IPR004649">
    <property type="entry name" value="RNase_H2_suA"/>
</dbReference>
<dbReference type="PANTHER" id="PTHR10954">
    <property type="entry name" value="RIBONUCLEASE H2 SUBUNIT A"/>
    <property type="match status" value="1"/>
</dbReference>
<comment type="function">
    <text evidence="9">Endonuclease that specifically degrades the RNA of RNA-DNA hybrids.</text>
</comment>
<dbReference type="InterPro" id="IPR001352">
    <property type="entry name" value="RNase_HII/HIII"/>
</dbReference>
<dbReference type="FunFam" id="1.10.10.460:FF:000001">
    <property type="entry name" value="Ribonuclease"/>
    <property type="match status" value="1"/>
</dbReference>
<organism evidence="11 12">
    <name type="scientific">Edaphochlamys debaryana</name>
    <dbReference type="NCBI Taxonomy" id="47281"/>
    <lineage>
        <taxon>Eukaryota</taxon>
        <taxon>Viridiplantae</taxon>
        <taxon>Chlorophyta</taxon>
        <taxon>core chlorophytes</taxon>
        <taxon>Chlorophyceae</taxon>
        <taxon>CS clade</taxon>
        <taxon>Chlamydomonadales</taxon>
        <taxon>Chlamydomonadales incertae sedis</taxon>
        <taxon>Edaphochlamys</taxon>
    </lineage>
</organism>
<feature type="binding site" evidence="8">
    <location>
        <position position="34"/>
    </location>
    <ligand>
        <name>a divalent metal cation</name>
        <dbReference type="ChEBI" id="CHEBI:60240"/>
    </ligand>
</feature>
<evidence type="ECO:0000256" key="1">
    <source>
        <dbReference type="ARBA" id="ARBA00000077"/>
    </source>
</evidence>
<dbReference type="AlphaFoldDB" id="A0A835Y7X5"/>
<dbReference type="GO" id="GO:0032299">
    <property type="term" value="C:ribonuclease H2 complex"/>
    <property type="evidence" value="ECO:0007669"/>
    <property type="project" value="TreeGrafter"/>
</dbReference>
<evidence type="ECO:0000256" key="4">
    <source>
        <dbReference type="ARBA" id="ARBA00022722"/>
    </source>
</evidence>
<dbReference type="FunFam" id="3.30.420.10:FF:000016">
    <property type="entry name" value="Ribonuclease"/>
    <property type="match status" value="1"/>
</dbReference>
<dbReference type="Pfam" id="PF01351">
    <property type="entry name" value="RNase_HII"/>
    <property type="match status" value="1"/>
</dbReference>
<dbReference type="CDD" id="cd07181">
    <property type="entry name" value="RNase_HII_eukaryota_like"/>
    <property type="match status" value="1"/>
</dbReference>
<dbReference type="GO" id="GO:0003723">
    <property type="term" value="F:RNA binding"/>
    <property type="evidence" value="ECO:0007669"/>
    <property type="project" value="UniProtKB-UniRule"/>
</dbReference>
<dbReference type="GO" id="GO:0004523">
    <property type="term" value="F:RNA-DNA hybrid ribonuclease activity"/>
    <property type="evidence" value="ECO:0007669"/>
    <property type="project" value="UniProtKB-UniRule"/>
</dbReference>
<accession>A0A835Y7X5</accession>
<comment type="cofactor">
    <cofactor evidence="2">
        <name>Mg(2+)</name>
        <dbReference type="ChEBI" id="CHEBI:18420"/>
    </cofactor>
</comment>
<evidence type="ECO:0000256" key="6">
    <source>
        <dbReference type="ARBA" id="ARBA00022759"/>
    </source>
</evidence>
<gene>
    <name evidence="11" type="ORF">HYH03_005090</name>
</gene>
<evidence type="ECO:0000256" key="7">
    <source>
        <dbReference type="ARBA" id="ARBA00022801"/>
    </source>
</evidence>
<name>A0A835Y7X5_9CHLO</name>
<reference evidence="11" key="1">
    <citation type="journal article" date="2020" name="bioRxiv">
        <title>Comparative genomics of Chlamydomonas.</title>
        <authorList>
            <person name="Craig R.J."/>
            <person name="Hasan A.R."/>
            <person name="Ness R.W."/>
            <person name="Keightley P.D."/>
        </authorList>
    </citation>
    <scope>NUCLEOTIDE SEQUENCE</scope>
    <source>
        <strain evidence="11">CCAP 11/70</strain>
    </source>
</reference>
<dbReference type="GO" id="GO:0043137">
    <property type="term" value="P:DNA replication, removal of RNA primer"/>
    <property type="evidence" value="ECO:0007669"/>
    <property type="project" value="TreeGrafter"/>
</dbReference>
<keyword evidence="4 8" id="KW-0540">Nuclease</keyword>
<comment type="cofactor">
    <cofactor evidence="8">
        <name>Mn(2+)</name>
        <dbReference type="ChEBI" id="CHEBI:29035"/>
    </cofactor>
    <cofactor evidence="8">
        <name>Mg(2+)</name>
        <dbReference type="ChEBI" id="CHEBI:18420"/>
    </cofactor>
    <text evidence="8">Manganese or magnesium. Binds 1 divalent metal ion per monomer in the absence of substrate. May bind a second metal ion after substrate binding.</text>
</comment>
<dbReference type="GO" id="GO:0006298">
    <property type="term" value="P:mismatch repair"/>
    <property type="evidence" value="ECO:0007669"/>
    <property type="project" value="TreeGrafter"/>
</dbReference>
<dbReference type="PROSITE" id="PS51975">
    <property type="entry name" value="RNASE_H_2"/>
    <property type="match status" value="1"/>
</dbReference>
<protein>
    <recommendedName>
        <fullName evidence="9">Ribonuclease</fullName>
        <ecNumber evidence="9">3.1.26.4</ecNumber>
    </recommendedName>
</protein>
<evidence type="ECO:0000256" key="5">
    <source>
        <dbReference type="ARBA" id="ARBA00022723"/>
    </source>
</evidence>
<proteinExistence type="inferred from homology"/>
<comment type="catalytic activity">
    <reaction evidence="1 8 9">
        <text>Endonucleolytic cleavage to 5'-phosphomonoester.</text>
        <dbReference type="EC" id="3.1.26.4"/>
    </reaction>
</comment>
<dbReference type="SUPFAM" id="SSF53098">
    <property type="entry name" value="Ribonuclease H-like"/>
    <property type="match status" value="1"/>
</dbReference>
<dbReference type="PANTHER" id="PTHR10954:SF7">
    <property type="entry name" value="RIBONUCLEASE H2 SUBUNIT A"/>
    <property type="match status" value="1"/>
</dbReference>
<dbReference type="Gene3D" id="1.10.10.460">
    <property type="entry name" value="Ribonuclease hii. Domain 2"/>
    <property type="match status" value="1"/>
</dbReference>
<dbReference type="NCBIfam" id="TIGR00729">
    <property type="entry name" value="ribonuclease HII"/>
    <property type="match status" value="1"/>
</dbReference>
<dbReference type="Proteomes" id="UP000612055">
    <property type="component" value="Unassembled WGS sequence"/>
</dbReference>
<evidence type="ECO:0000256" key="9">
    <source>
        <dbReference type="RuleBase" id="RU003515"/>
    </source>
</evidence>
<keyword evidence="6 8" id="KW-0255">Endonuclease</keyword>
<evidence type="ECO:0000256" key="2">
    <source>
        <dbReference type="ARBA" id="ARBA00001946"/>
    </source>
</evidence>
<feature type="domain" description="RNase H type-2" evidence="10">
    <location>
        <begin position="28"/>
        <end position="245"/>
    </location>
</feature>
<keyword evidence="5 8" id="KW-0479">Metal-binding</keyword>
<evidence type="ECO:0000256" key="3">
    <source>
        <dbReference type="ARBA" id="ARBA00007058"/>
    </source>
</evidence>
<dbReference type="InterPro" id="IPR024567">
    <property type="entry name" value="RNase_HII/HIII_dom"/>
</dbReference>
<evidence type="ECO:0000259" key="10">
    <source>
        <dbReference type="PROSITE" id="PS51975"/>
    </source>
</evidence>
<comment type="caution">
    <text evidence="11">The sequence shown here is derived from an EMBL/GenBank/DDBJ whole genome shotgun (WGS) entry which is preliminary data.</text>
</comment>
<keyword evidence="12" id="KW-1185">Reference proteome</keyword>